<reference evidence="8 9" key="1">
    <citation type="journal article" date="2020" name="Microorganisms">
        <title>Osmotic Adaptation and Compatible Solute Biosynthesis of Phototrophic Bacteria as Revealed from Genome Analyses.</title>
        <authorList>
            <person name="Imhoff J.F."/>
            <person name="Rahn T."/>
            <person name="Kunzel S."/>
            <person name="Keller A."/>
            <person name="Neulinger S.C."/>
        </authorList>
    </citation>
    <scope>NUCLEOTIDE SEQUENCE [LARGE SCALE GENOMIC DNA]</scope>
    <source>
        <strain evidence="8 9">DSM 9895</strain>
    </source>
</reference>
<dbReference type="Proteomes" id="UP001296873">
    <property type="component" value="Unassembled WGS sequence"/>
</dbReference>
<dbReference type="InterPro" id="IPR045569">
    <property type="entry name" value="Metalloprtase-TldD/E_C"/>
</dbReference>
<proteinExistence type="inferred from homology"/>
<dbReference type="Pfam" id="PF19289">
    <property type="entry name" value="PmbA_TldD_3rd"/>
    <property type="match status" value="1"/>
</dbReference>
<organism evidence="8 9">
    <name type="scientific">Rhodovibrio sodomensis</name>
    <dbReference type="NCBI Taxonomy" id="1088"/>
    <lineage>
        <taxon>Bacteria</taxon>
        <taxon>Pseudomonadati</taxon>
        <taxon>Pseudomonadota</taxon>
        <taxon>Alphaproteobacteria</taxon>
        <taxon>Rhodospirillales</taxon>
        <taxon>Rhodovibrionaceae</taxon>
        <taxon>Rhodovibrio</taxon>
    </lineage>
</organism>
<evidence type="ECO:0000256" key="4">
    <source>
        <dbReference type="ARBA" id="ARBA00023049"/>
    </source>
</evidence>
<keyword evidence="4 8" id="KW-0482">Metalloprotease</keyword>
<evidence type="ECO:0000259" key="6">
    <source>
        <dbReference type="Pfam" id="PF19289"/>
    </source>
</evidence>
<dbReference type="InterPro" id="IPR045570">
    <property type="entry name" value="Metalloprtase-TldD/E_cen_dom"/>
</dbReference>
<keyword evidence="2" id="KW-0645">Protease</keyword>
<evidence type="ECO:0000256" key="2">
    <source>
        <dbReference type="ARBA" id="ARBA00022670"/>
    </source>
</evidence>
<evidence type="ECO:0000313" key="9">
    <source>
        <dbReference type="Proteomes" id="UP001296873"/>
    </source>
</evidence>
<gene>
    <name evidence="8" type="ORF">CKO28_15515</name>
</gene>
<dbReference type="InterPro" id="IPR035068">
    <property type="entry name" value="TldD/PmbA_N"/>
</dbReference>
<dbReference type="InterPro" id="IPR036059">
    <property type="entry name" value="TldD/PmbA_sf"/>
</dbReference>
<evidence type="ECO:0000256" key="1">
    <source>
        <dbReference type="ARBA" id="ARBA00005836"/>
    </source>
</evidence>
<name>A0ABS1DHH3_9PROT</name>
<protein>
    <submittedName>
        <fullName evidence="8">Metalloprotease TldD</fullName>
    </submittedName>
</protein>
<evidence type="ECO:0000313" key="8">
    <source>
        <dbReference type="EMBL" id="MBK1669446.1"/>
    </source>
</evidence>
<evidence type="ECO:0000256" key="3">
    <source>
        <dbReference type="ARBA" id="ARBA00022801"/>
    </source>
</evidence>
<dbReference type="InterPro" id="IPR025502">
    <property type="entry name" value="TldD"/>
</dbReference>
<dbReference type="SUPFAM" id="SSF111283">
    <property type="entry name" value="Putative modulator of DNA gyrase, PmbA/TldD"/>
    <property type="match status" value="1"/>
</dbReference>
<keyword evidence="9" id="KW-1185">Reference proteome</keyword>
<accession>A0ABS1DHH3</accession>
<evidence type="ECO:0000259" key="7">
    <source>
        <dbReference type="Pfam" id="PF19290"/>
    </source>
</evidence>
<dbReference type="PANTHER" id="PTHR30624:SF4">
    <property type="entry name" value="METALLOPROTEASE TLDD"/>
    <property type="match status" value="1"/>
</dbReference>
<dbReference type="PANTHER" id="PTHR30624">
    <property type="entry name" value="UNCHARACTERIZED PROTEIN TLDD AND PMBA"/>
    <property type="match status" value="1"/>
</dbReference>
<dbReference type="Pfam" id="PF19290">
    <property type="entry name" value="PmbA_TldD_2nd"/>
    <property type="match status" value="1"/>
</dbReference>
<comment type="similarity">
    <text evidence="1">Belongs to the peptidase U62 family.</text>
</comment>
<dbReference type="InterPro" id="IPR051463">
    <property type="entry name" value="Peptidase_U62_metallo"/>
</dbReference>
<dbReference type="GO" id="GO:0008237">
    <property type="term" value="F:metallopeptidase activity"/>
    <property type="evidence" value="ECO:0007669"/>
    <property type="project" value="UniProtKB-KW"/>
</dbReference>
<feature type="domain" description="Metalloprotease TldD/E central" evidence="7">
    <location>
        <begin position="124"/>
        <end position="233"/>
    </location>
</feature>
<dbReference type="EMBL" id="NRRL01000049">
    <property type="protein sequence ID" value="MBK1669446.1"/>
    <property type="molecule type" value="Genomic_DNA"/>
</dbReference>
<sequence>MSHLATTDTLFFERAGLDKHRTEKLVDDALKGADDGELFLEYTQSESLAFDDGRLKSASYDTMQGFGLRSVAGEAAGYAHSNDLSEDAIKRAAGTVGAVHQGRSGVIAEPPIGTNRVLYADANPLNDVAFEDKVKLLGEIDAYARSKDSRVKQVSASLTGSWQAVRIVRADGHHVADVRPLVRLNVQLVCGQGDRMESGMHGAGGRTGYEIYMEPGHWQAAVDEALRQALVNLDSVDAPAGTLPVVLGAGWPGILLHEAIGHGLEGDFNRKKTSAFAGLMGERIASPGVTVVDDGTLQDRRGSLSIDDEGTPTNRTTLIEDGRLVGYMQDRQNARLMGHTPTGNGRRQSYAHAPMPRMTNTVMENGDRDPGEIVASVEKGIYATAFGGGQVDITSGKFVFSCTEAYLIEDGKIGAPVKGATLIGNGPDVLTKVSMVGNDMKLDTGIGMCGKEGQGVPVGVGQPTLKVDEITVGGTAA</sequence>
<dbReference type="Pfam" id="PF01523">
    <property type="entry name" value="PmbA_TldD_1st"/>
    <property type="match status" value="1"/>
</dbReference>
<dbReference type="NCBIfam" id="NF008006">
    <property type="entry name" value="PRK10735.1"/>
    <property type="match status" value="1"/>
</dbReference>
<keyword evidence="3" id="KW-0378">Hydrolase</keyword>
<dbReference type="PIRSF" id="PIRSF004919">
    <property type="entry name" value="TldD"/>
    <property type="match status" value="1"/>
</dbReference>
<comment type="caution">
    <text evidence="8">The sequence shown here is derived from an EMBL/GenBank/DDBJ whole genome shotgun (WGS) entry which is preliminary data.</text>
</comment>
<dbReference type="RefSeq" id="WP_200341779.1">
    <property type="nucleotide sequence ID" value="NZ_NRRL01000049.1"/>
</dbReference>
<dbReference type="InterPro" id="IPR002510">
    <property type="entry name" value="Metalloprtase-TldD/E_N"/>
</dbReference>
<evidence type="ECO:0000259" key="5">
    <source>
        <dbReference type="Pfam" id="PF01523"/>
    </source>
</evidence>
<feature type="domain" description="Metalloprotease TldD/E C-terminal" evidence="6">
    <location>
        <begin position="241"/>
        <end position="474"/>
    </location>
</feature>
<dbReference type="Gene3D" id="3.30.2290.10">
    <property type="entry name" value="PmbA/TldD superfamily"/>
    <property type="match status" value="1"/>
</dbReference>
<feature type="domain" description="Metalloprotease TldD/E N-terminal" evidence="5">
    <location>
        <begin position="37"/>
        <end position="93"/>
    </location>
</feature>